<comment type="caution">
    <text evidence="4">The sequence shown here is derived from an EMBL/GenBank/DDBJ whole genome shotgun (WGS) entry which is preliminary data.</text>
</comment>
<dbReference type="SUPFAM" id="SSF53590">
    <property type="entry name" value="Nucleoside hydrolase"/>
    <property type="match status" value="1"/>
</dbReference>
<keyword evidence="1 4" id="KW-0378">Hydrolase</keyword>
<protein>
    <submittedName>
        <fullName evidence="4">Nucleoside hydrolase</fullName>
    </submittedName>
</protein>
<dbReference type="Gene3D" id="3.90.245.10">
    <property type="entry name" value="Ribonucleoside hydrolase-like"/>
    <property type="match status" value="1"/>
</dbReference>
<dbReference type="InterPro" id="IPR001910">
    <property type="entry name" value="Inosine/uridine_hydrolase_dom"/>
</dbReference>
<feature type="domain" description="Inosine/uridine-preferring nucleoside hydrolase" evidence="3">
    <location>
        <begin position="7"/>
        <end position="304"/>
    </location>
</feature>
<dbReference type="PANTHER" id="PTHR12304:SF4">
    <property type="entry name" value="URIDINE NUCLEOSIDASE"/>
    <property type="match status" value="1"/>
</dbReference>
<gene>
    <name evidence="4" type="ORF">M8523_16725</name>
</gene>
<dbReference type="Proteomes" id="UP001165667">
    <property type="component" value="Unassembled WGS sequence"/>
</dbReference>
<name>A0AA42CJN4_9HYPH</name>
<reference evidence="4" key="1">
    <citation type="submission" date="2022-05" db="EMBL/GenBank/DDBJ databases">
        <authorList>
            <person name="Pankratov T."/>
        </authorList>
    </citation>
    <scope>NUCLEOTIDE SEQUENCE</scope>
    <source>
        <strain evidence="4">BP6-180914</strain>
    </source>
</reference>
<dbReference type="GO" id="GO:0006152">
    <property type="term" value="P:purine nucleoside catabolic process"/>
    <property type="evidence" value="ECO:0007669"/>
    <property type="project" value="TreeGrafter"/>
</dbReference>
<dbReference type="GO" id="GO:0008477">
    <property type="term" value="F:purine nucleosidase activity"/>
    <property type="evidence" value="ECO:0007669"/>
    <property type="project" value="TreeGrafter"/>
</dbReference>
<evidence type="ECO:0000313" key="5">
    <source>
        <dbReference type="Proteomes" id="UP001165667"/>
    </source>
</evidence>
<organism evidence="4 5">
    <name type="scientific">Lichenifustis flavocetrariae</name>
    <dbReference type="NCBI Taxonomy" id="2949735"/>
    <lineage>
        <taxon>Bacteria</taxon>
        <taxon>Pseudomonadati</taxon>
        <taxon>Pseudomonadota</taxon>
        <taxon>Alphaproteobacteria</taxon>
        <taxon>Hyphomicrobiales</taxon>
        <taxon>Lichenihabitantaceae</taxon>
        <taxon>Lichenifustis</taxon>
    </lineage>
</organism>
<evidence type="ECO:0000313" key="4">
    <source>
        <dbReference type="EMBL" id="MCW6509664.1"/>
    </source>
</evidence>
<dbReference type="AlphaFoldDB" id="A0AA42CJN4"/>
<dbReference type="EMBL" id="JAMOIM010000011">
    <property type="protein sequence ID" value="MCW6509664.1"/>
    <property type="molecule type" value="Genomic_DNA"/>
</dbReference>
<evidence type="ECO:0000256" key="1">
    <source>
        <dbReference type="ARBA" id="ARBA00022801"/>
    </source>
</evidence>
<proteinExistence type="predicted"/>
<dbReference type="InterPro" id="IPR036452">
    <property type="entry name" value="Ribo_hydro-like"/>
</dbReference>
<dbReference type="CDD" id="cd02651">
    <property type="entry name" value="nuc_hydro_IU_UC_XIUA"/>
    <property type="match status" value="1"/>
</dbReference>
<dbReference type="GO" id="GO:0005829">
    <property type="term" value="C:cytosol"/>
    <property type="evidence" value="ECO:0007669"/>
    <property type="project" value="TreeGrafter"/>
</dbReference>
<keyword evidence="2" id="KW-0326">Glycosidase</keyword>
<accession>A0AA42CJN4</accession>
<dbReference type="Pfam" id="PF01156">
    <property type="entry name" value="IU_nuc_hydro"/>
    <property type="match status" value="1"/>
</dbReference>
<keyword evidence="5" id="KW-1185">Reference proteome</keyword>
<sequence>MSAPRKIIIDTDPGQDDAFAILLALGSPEDLEVIGVTSVAGNVPLARTTLNAQMVLELGGRPDIPVYSGCARPMVRALFTAEYVHGDSGLDGCDLPSPTAPLGTGHGVDFIIDSLMAAEPGTITICTLGPMTNLAMAMVKQPAIVPRIAEVVLMGGGFFEGGNTTPAAEFNIFVDPHAAHVVFTAGVKLTMVPIDCTYKALMTPAWLGELRALGTRTGVQGAGMAEFYQRFGNQKFGTDRYPLHDPCVIGYLLQPALFSGRHCHVAIDLVSPLTGGMTVVDWWNVTKNPPNCTVLRELDNDAFYALMLERLARLP</sequence>
<dbReference type="RefSeq" id="WP_282586038.1">
    <property type="nucleotide sequence ID" value="NZ_JAMOIM010000011.1"/>
</dbReference>
<evidence type="ECO:0000256" key="2">
    <source>
        <dbReference type="ARBA" id="ARBA00023295"/>
    </source>
</evidence>
<dbReference type="InterPro" id="IPR023186">
    <property type="entry name" value="IUNH"/>
</dbReference>
<evidence type="ECO:0000259" key="3">
    <source>
        <dbReference type="Pfam" id="PF01156"/>
    </source>
</evidence>
<dbReference type="PANTHER" id="PTHR12304">
    <property type="entry name" value="INOSINE-URIDINE PREFERRING NUCLEOSIDE HYDROLASE"/>
    <property type="match status" value="1"/>
</dbReference>